<dbReference type="InterPro" id="IPR002347">
    <property type="entry name" value="SDR_fam"/>
</dbReference>
<dbReference type="InterPro" id="IPR051468">
    <property type="entry name" value="Fungal_SecMetab_SDRs"/>
</dbReference>
<evidence type="ECO:0000256" key="3">
    <source>
        <dbReference type="ARBA" id="ARBA00023002"/>
    </source>
</evidence>
<keyword evidence="5" id="KW-1185">Reference proteome</keyword>
<proteinExistence type="inferred from homology"/>
<reference evidence="4 5" key="1">
    <citation type="journal article" date="2021" name="Nat. Commun.">
        <title>Genetic determinants of endophytism in the Arabidopsis root mycobiome.</title>
        <authorList>
            <person name="Mesny F."/>
            <person name="Miyauchi S."/>
            <person name="Thiergart T."/>
            <person name="Pickel B."/>
            <person name="Atanasova L."/>
            <person name="Karlsson M."/>
            <person name="Huettel B."/>
            <person name="Barry K.W."/>
            <person name="Haridas S."/>
            <person name="Chen C."/>
            <person name="Bauer D."/>
            <person name="Andreopoulos W."/>
            <person name="Pangilinan J."/>
            <person name="LaButti K."/>
            <person name="Riley R."/>
            <person name="Lipzen A."/>
            <person name="Clum A."/>
            <person name="Drula E."/>
            <person name="Henrissat B."/>
            <person name="Kohler A."/>
            <person name="Grigoriev I.V."/>
            <person name="Martin F.M."/>
            <person name="Hacquard S."/>
        </authorList>
    </citation>
    <scope>NUCLEOTIDE SEQUENCE [LARGE SCALE GENOMIC DNA]</scope>
    <source>
        <strain evidence="4 5">MPI-SDFR-AT-0080</strain>
    </source>
</reference>
<organism evidence="4 5">
    <name type="scientific">Macrophomina phaseolina</name>
    <dbReference type="NCBI Taxonomy" id="35725"/>
    <lineage>
        <taxon>Eukaryota</taxon>
        <taxon>Fungi</taxon>
        <taxon>Dikarya</taxon>
        <taxon>Ascomycota</taxon>
        <taxon>Pezizomycotina</taxon>
        <taxon>Dothideomycetes</taxon>
        <taxon>Dothideomycetes incertae sedis</taxon>
        <taxon>Botryosphaeriales</taxon>
        <taxon>Botryosphaeriaceae</taxon>
        <taxon>Macrophomina</taxon>
    </lineage>
</organism>
<comment type="similarity">
    <text evidence="1">Belongs to the short-chain dehydrogenases/reductases (SDR) family.</text>
</comment>
<name>A0ABQ8FUN9_9PEZI</name>
<dbReference type="SUPFAM" id="SSF51735">
    <property type="entry name" value="NAD(P)-binding Rossmann-fold domains"/>
    <property type="match status" value="1"/>
</dbReference>
<evidence type="ECO:0000313" key="4">
    <source>
        <dbReference type="EMBL" id="KAH7028296.1"/>
    </source>
</evidence>
<dbReference type="EMBL" id="JAGTJR010000050">
    <property type="protein sequence ID" value="KAH7028296.1"/>
    <property type="molecule type" value="Genomic_DNA"/>
</dbReference>
<dbReference type="PANTHER" id="PTHR43544">
    <property type="entry name" value="SHORT-CHAIN DEHYDROGENASE/REDUCTASE"/>
    <property type="match status" value="1"/>
</dbReference>
<dbReference type="Gene3D" id="3.40.50.720">
    <property type="entry name" value="NAD(P)-binding Rossmann-like Domain"/>
    <property type="match status" value="1"/>
</dbReference>
<evidence type="ECO:0000256" key="1">
    <source>
        <dbReference type="ARBA" id="ARBA00006484"/>
    </source>
</evidence>
<dbReference type="PRINTS" id="PR00081">
    <property type="entry name" value="GDHRDH"/>
</dbReference>
<sequence>MASKTTTYLVTGASRGIGYGLVEALVQRPGVTVVASIRDIAKRETVEQLNAKAGEGSKIVAVQLRVPNTEDAQALPKTLTDHGVNHLDVVIANAGIAKHYGPIATTPLDEMRDHFEVNTIGVVELFQAVAPFLERSENPKFVYVSSAVGSLTVAYPMPNAAYGASKAAANFALVKIHQENPKLTAFPISPGWVQTDMGNKGATLSGLENAPETLEGSVSGILNRVDNATREKDGGKFKDYKEDDIPW</sequence>
<evidence type="ECO:0000256" key="2">
    <source>
        <dbReference type="ARBA" id="ARBA00022857"/>
    </source>
</evidence>
<accession>A0ABQ8FUN9</accession>
<dbReference type="InterPro" id="IPR036291">
    <property type="entry name" value="NAD(P)-bd_dom_sf"/>
</dbReference>
<dbReference type="CDD" id="cd05325">
    <property type="entry name" value="carb_red_sniffer_like_SDR_c"/>
    <property type="match status" value="1"/>
</dbReference>
<gene>
    <name evidence="4" type="ORF">B0J12DRAFT_704574</name>
</gene>
<keyword evidence="3" id="KW-0560">Oxidoreductase</keyword>
<dbReference type="Pfam" id="PF00106">
    <property type="entry name" value="adh_short"/>
    <property type="match status" value="1"/>
</dbReference>
<dbReference type="Proteomes" id="UP000774617">
    <property type="component" value="Unassembled WGS sequence"/>
</dbReference>
<protein>
    <submittedName>
        <fullName evidence="4">Aflatoxin biosynthesis ketoreductase-like protein nor-1</fullName>
    </submittedName>
</protein>
<dbReference type="PANTHER" id="PTHR43544:SF7">
    <property type="entry name" value="NADB-LER2"/>
    <property type="match status" value="1"/>
</dbReference>
<comment type="caution">
    <text evidence="4">The sequence shown here is derived from an EMBL/GenBank/DDBJ whole genome shotgun (WGS) entry which is preliminary data.</text>
</comment>
<evidence type="ECO:0000313" key="5">
    <source>
        <dbReference type="Proteomes" id="UP000774617"/>
    </source>
</evidence>
<keyword evidence="2" id="KW-0521">NADP</keyword>